<dbReference type="Proteomes" id="UP000324907">
    <property type="component" value="Unassembled WGS sequence"/>
</dbReference>
<keyword evidence="2 6" id="KW-0067">ATP-binding</keyword>
<dbReference type="InterPro" id="IPR000857">
    <property type="entry name" value="MyTH4_dom"/>
</dbReference>
<evidence type="ECO:0000259" key="8">
    <source>
        <dbReference type="PROSITE" id="PS50057"/>
    </source>
</evidence>
<dbReference type="CDD" id="cd00124">
    <property type="entry name" value="MYSc"/>
    <property type="match status" value="1"/>
</dbReference>
<dbReference type="InterPro" id="IPR002404">
    <property type="entry name" value="IRS_PTB"/>
</dbReference>
<dbReference type="GO" id="GO:0007015">
    <property type="term" value="P:actin filament organization"/>
    <property type="evidence" value="ECO:0007669"/>
    <property type="project" value="TreeGrafter"/>
</dbReference>
<dbReference type="SUPFAM" id="SSF52540">
    <property type="entry name" value="P-loop containing nucleoside triphosphate hydrolases"/>
    <property type="match status" value="1"/>
</dbReference>
<dbReference type="PROSITE" id="PS50057">
    <property type="entry name" value="FERM_3"/>
    <property type="match status" value="1"/>
</dbReference>
<evidence type="ECO:0000256" key="1">
    <source>
        <dbReference type="ARBA" id="ARBA00022741"/>
    </source>
</evidence>
<reference evidence="14 15" key="1">
    <citation type="submission" date="2019-07" db="EMBL/GenBank/DDBJ databases">
        <title>Genomes of Cafeteria roenbergensis.</title>
        <authorList>
            <person name="Fischer M.G."/>
            <person name="Hackl T."/>
            <person name="Roman M."/>
        </authorList>
    </citation>
    <scope>NUCLEOTIDE SEQUENCE [LARGE SCALE GENOMIC DNA]</scope>
    <source>
        <strain evidence="11 14">BVI</strain>
        <strain evidence="12 16">Cflag</strain>
        <strain evidence="13 15">RCC970-E3</strain>
    </source>
</reference>
<organism evidence="11 14">
    <name type="scientific">Cafeteria roenbergensis</name>
    <name type="common">Marine flagellate</name>
    <dbReference type="NCBI Taxonomy" id="33653"/>
    <lineage>
        <taxon>Eukaryota</taxon>
        <taxon>Sar</taxon>
        <taxon>Stramenopiles</taxon>
        <taxon>Bigyra</taxon>
        <taxon>Opalozoa</taxon>
        <taxon>Bicosoecida</taxon>
        <taxon>Cafeteriaceae</taxon>
        <taxon>Cafeteria</taxon>
    </lineage>
</organism>
<dbReference type="Gene3D" id="3.40.850.10">
    <property type="entry name" value="Kinesin motor domain"/>
    <property type="match status" value="1"/>
</dbReference>
<dbReference type="SMART" id="SM00242">
    <property type="entry name" value="MYSc"/>
    <property type="match status" value="1"/>
</dbReference>
<dbReference type="GO" id="GO:0005524">
    <property type="term" value="F:ATP binding"/>
    <property type="evidence" value="ECO:0007669"/>
    <property type="project" value="UniProtKB-UniRule"/>
</dbReference>
<dbReference type="Proteomes" id="UP000323011">
    <property type="component" value="Unassembled WGS sequence"/>
</dbReference>
<evidence type="ECO:0000313" key="11">
    <source>
        <dbReference type="EMBL" id="KAA0150038.1"/>
    </source>
</evidence>
<name>A0A5A8CB23_CAFRO</name>
<dbReference type="Pfam" id="PF00784">
    <property type="entry name" value="MyTH4"/>
    <property type="match status" value="1"/>
</dbReference>
<feature type="coiled-coil region" evidence="7">
    <location>
        <begin position="1134"/>
        <end position="1164"/>
    </location>
</feature>
<dbReference type="InterPro" id="IPR000299">
    <property type="entry name" value="FERM_domain"/>
</dbReference>
<dbReference type="InterPro" id="IPR011993">
    <property type="entry name" value="PH-like_dom_sf"/>
</dbReference>
<dbReference type="InterPro" id="IPR036961">
    <property type="entry name" value="Kinesin_motor_dom_sf"/>
</dbReference>
<dbReference type="EMBL" id="VLTM01000013">
    <property type="protein sequence ID" value="KAA0165259.1"/>
    <property type="molecule type" value="Genomic_DNA"/>
</dbReference>
<dbReference type="PROSITE" id="PS51016">
    <property type="entry name" value="MYTH4"/>
    <property type="match status" value="1"/>
</dbReference>
<dbReference type="PANTHER" id="PTHR13140">
    <property type="entry name" value="MYOSIN"/>
    <property type="match status" value="1"/>
</dbReference>
<dbReference type="Gene3D" id="1.20.58.530">
    <property type="match status" value="1"/>
</dbReference>
<feature type="domain" description="Myosin motor" evidence="10">
    <location>
        <begin position="63"/>
        <end position="759"/>
    </location>
</feature>
<dbReference type="Gene3D" id="1.25.40.530">
    <property type="entry name" value="MyTH4 domain"/>
    <property type="match status" value="1"/>
</dbReference>
<evidence type="ECO:0000256" key="6">
    <source>
        <dbReference type="PROSITE-ProRule" id="PRU00782"/>
    </source>
</evidence>
<evidence type="ECO:0000313" key="12">
    <source>
        <dbReference type="EMBL" id="KAA0165259.1"/>
    </source>
</evidence>
<dbReference type="PROSITE" id="PS51456">
    <property type="entry name" value="MYOSIN_MOTOR"/>
    <property type="match status" value="1"/>
</dbReference>
<evidence type="ECO:0000313" key="13">
    <source>
        <dbReference type="EMBL" id="KAA0165431.1"/>
    </source>
</evidence>
<dbReference type="GO" id="GO:0000146">
    <property type="term" value="F:microfilament motor activity"/>
    <property type="evidence" value="ECO:0007669"/>
    <property type="project" value="TreeGrafter"/>
</dbReference>
<keyword evidence="4 6" id="KW-0505">Motor protein</keyword>
<dbReference type="PRINTS" id="PR00193">
    <property type="entry name" value="MYOSINHEAVY"/>
</dbReference>
<evidence type="ECO:0000313" key="15">
    <source>
        <dbReference type="Proteomes" id="UP000324907"/>
    </source>
</evidence>
<dbReference type="GO" id="GO:0005737">
    <property type="term" value="C:cytoplasm"/>
    <property type="evidence" value="ECO:0007669"/>
    <property type="project" value="TreeGrafter"/>
</dbReference>
<dbReference type="Proteomes" id="UP000325113">
    <property type="component" value="Unassembled WGS sequence"/>
</dbReference>
<dbReference type="Pfam" id="PF00063">
    <property type="entry name" value="Myosin_head"/>
    <property type="match status" value="1"/>
</dbReference>
<dbReference type="GO" id="GO:0051015">
    <property type="term" value="F:actin filament binding"/>
    <property type="evidence" value="ECO:0007669"/>
    <property type="project" value="TreeGrafter"/>
</dbReference>
<feature type="coiled-coil region" evidence="7">
    <location>
        <begin position="1389"/>
        <end position="1416"/>
    </location>
</feature>
<evidence type="ECO:0000313" key="16">
    <source>
        <dbReference type="Proteomes" id="UP000325113"/>
    </source>
</evidence>
<dbReference type="Gene3D" id="2.30.29.30">
    <property type="entry name" value="Pleckstrin-homology domain (PH domain)/Phosphotyrosine-binding domain (PTB)"/>
    <property type="match status" value="1"/>
</dbReference>
<feature type="binding site" evidence="6">
    <location>
        <begin position="156"/>
        <end position="163"/>
    </location>
    <ligand>
        <name>ATP</name>
        <dbReference type="ChEBI" id="CHEBI:30616"/>
    </ligand>
</feature>
<comment type="caution">
    <text evidence="11">The sequence shown here is derived from an EMBL/GenBank/DDBJ whole genome shotgun (WGS) entry which is preliminary data.</text>
</comment>
<dbReference type="PANTHER" id="PTHR13140:SF706">
    <property type="entry name" value="DILUTE CLASS UNCONVENTIONAL MYOSIN, ISOFORM C"/>
    <property type="match status" value="1"/>
</dbReference>
<dbReference type="EMBL" id="VLTN01000037">
    <property type="protein sequence ID" value="KAA0150038.1"/>
    <property type="molecule type" value="Genomic_DNA"/>
</dbReference>
<feature type="region of interest" description="Actin-binding" evidence="6">
    <location>
        <begin position="641"/>
        <end position="663"/>
    </location>
</feature>
<dbReference type="FunFam" id="1.10.10.820:FF:000001">
    <property type="entry name" value="Myosin heavy chain"/>
    <property type="match status" value="1"/>
</dbReference>
<evidence type="ECO:0000313" key="14">
    <source>
        <dbReference type="Proteomes" id="UP000323011"/>
    </source>
</evidence>
<gene>
    <name evidence="13" type="ORF">FNF28_03487</name>
    <name evidence="11" type="ORF">FNF29_05479</name>
    <name evidence="12" type="ORF">FNF31_01912</name>
</gene>
<evidence type="ECO:0000259" key="9">
    <source>
        <dbReference type="PROSITE" id="PS51016"/>
    </source>
</evidence>
<protein>
    <submittedName>
        <fullName evidence="11">Uncharacterized protein</fullName>
    </submittedName>
</protein>
<dbReference type="EMBL" id="VLTL01000047">
    <property type="protein sequence ID" value="KAA0165431.1"/>
    <property type="molecule type" value="Genomic_DNA"/>
</dbReference>
<evidence type="ECO:0000256" key="4">
    <source>
        <dbReference type="ARBA" id="ARBA00023175"/>
    </source>
</evidence>
<dbReference type="Pfam" id="PF02174">
    <property type="entry name" value="IRS"/>
    <property type="match status" value="1"/>
</dbReference>
<dbReference type="GO" id="GO:0016459">
    <property type="term" value="C:myosin complex"/>
    <property type="evidence" value="ECO:0007669"/>
    <property type="project" value="UniProtKB-KW"/>
</dbReference>
<evidence type="ECO:0000259" key="10">
    <source>
        <dbReference type="PROSITE" id="PS51456"/>
    </source>
</evidence>
<dbReference type="InterPro" id="IPR027417">
    <property type="entry name" value="P-loop_NTPase"/>
</dbReference>
<dbReference type="Gene3D" id="1.20.120.720">
    <property type="entry name" value="Myosin VI head, motor domain, U50 subdomain"/>
    <property type="match status" value="1"/>
</dbReference>
<dbReference type="Gene3D" id="1.20.5.4820">
    <property type="match status" value="1"/>
</dbReference>
<dbReference type="SUPFAM" id="SSF50729">
    <property type="entry name" value="PH domain-like"/>
    <property type="match status" value="1"/>
</dbReference>
<comment type="similarity">
    <text evidence="6">Belongs to the TRAFAC class myosin-kinesin ATPase superfamily. Myosin family.</text>
</comment>
<keyword evidence="1 6" id="KW-0547">Nucleotide-binding</keyword>
<evidence type="ECO:0000256" key="7">
    <source>
        <dbReference type="SAM" id="Coils"/>
    </source>
</evidence>
<dbReference type="InterPro" id="IPR001609">
    <property type="entry name" value="Myosin_head_motor_dom-like"/>
</dbReference>
<evidence type="ECO:0000256" key="5">
    <source>
        <dbReference type="ARBA" id="ARBA00023203"/>
    </source>
</evidence>
<accession>A0A5A8CB23</accession>
<evidence type="ECO:0000256" key="3">
    <source>
        <dbReference type="ARBA" id="ARBA00023123"/>
    </source>
</evidence>
<dbReference type="SMART" id="SM00139">
    <property type="entry name" value="MyTH4"/>
    <property type="match status" value="1"/>
</dbReference>
<keyword evidence="3 6" id="KW-0518">Myosin</keyword>
<dbReference type="InterPro" id="IPR038185">
    <property type="entry name" value="MyTH4_dom_sf"/>
</dbReference>
<keyword evidence="7" id="KW-0175">Coiled coil</keyword>
<feature type="domain" description="MyTH4" evidence="9">
    <location>
        <begin position="1591"/>
        <end position="1739"/>
    </location>
</feature>
<keyword evidence="14" id="KW-1185">Reference proteome</keyword>
<proteinExistence type="inferred from homology"/>
<keyword evidence="5 6" id="KW-0009">Actin-binding</keyword>
<sequence length="2105" mass="230301">MSTFETGSWVWVMHPEERWLPGKVTTAFRAGDSGEVELQDGSSFTVEAGTSGECLACDPEALGQYDNMVKMNNLNEPVILHNLRARFKAKKIYTYIGNILIAVNPFELLAIYTPDILDKYKDGGGRSQPPHIYAIADFAYQGMIADGASQSVVISGESGAGKTETMKLVLQFLAEASGRASGKSGDGTKQDSLEQQILKSNPVMEAFGNAKTTRNNNSSRFGKWTEILFNSAGAIVGGSIINYLLEKSRIPFQAEQERNYHAFYQLLAGGDLDPDVKRRYKLKDAEDFHYMNQSGVTTVDMINDEKDWLELNTAMDVLDMSDEDKESVFRVTAAVLHLGDIVFQGEGGDEDVAEAKPTGSLPIAAELLGVGEAALTKCLTKKRITGSTFKNYSVSSAADARDGLSKAVYSQMFDWLIGNINRVLGGSAKRVAAAGAASGKPATLHIGILDIFGFEWFRTNSFEQLCINYCNEKLQFHFNEHIFKLEQKEYESEGISVDAIDFADNQPTLDLLEVKVTGIFAMIDEECNVPRGSDEGLLSKLIKQHESHPNFERPKPKELDARKVFKVLHYAAVVPYNTTGFLDKNRDSLADDIAEVLGASSHTFVAGLLQQSDGEKAEAAAGGRRKKKGKASLGFKFKGSLNDLMTRLNATAPHFVRCMKPNHLKKGGVFESDTMLDQLRNAGLLEVCRIRQIGFPMRKSFEDFLFRYRCLDLTAAKDHLTLLAALEAKGVAKKGQWAVGHSKVFMRNQQQNDFEEYREEALKDVVTHMTTLARRFLCRCRYHQWGEILATLRDAVTSRTEEALNEALIDAPELPLGGDHIAVVREAKALRERIQEEARVLALIQEAIAGRELADLKASVAQAAEMDPEFEPAERSTAEALIATIERERACVASLKQAAETKDKSGIVAALADAVELGSFVTDTEEYATAVATKKRIEEEEKATAELRAAIASREFDALVRALDNMTEMGLGDEPVVAEGNALRETLRAHAEARSVISAAVADRQLGPLSAALRKAKEVNLDDADEAVVSGKALERRLLEEEAVESELGDAVTANDISALETALAHADAISPPFTETVVDSDNHPKARRLLAKLREIEACKAEMVEACKLAQFGPLSGAIRKAAELGIESGPEIERARTLMEELGAQFEQLKALEQACNALDRESIETALAKCKDMGLGEQETCAHAHVTLAKMAKQDELADRLDSAAEACDDKDALRSLLDEAVELNLEARKDKALSVARAAEALALLKRDEDLMSAIKASVKALDAEALAAATSKATTLGVSASVLAEAEEAARQIDETLALDSRLGAALDSKDMDSIISVYEECEAKGVTPPKMAAASAVVKREKGTRETKAMLERAVESGDGQVLREALARATELGVKGAEVDRAKELQDKIASERELASALRAAMKALETKAQSKAGVEPVDIAPLDEAIDEAIANGLAADSEAVSEAQEFKLKMERVLVVQSELAGLLAEAAAQTGSATGVMKRLKKALDKAEDLGMVCGVVRKAKATVRELERARFEEAADDDFEPEDDGIDAEGLQKQREELFAKASHPKFEWTKYNRIRTPDSFASGVYFGKKKIKANQLVWQANVLHKSMTDLPRGLSHVAKNIHKSILGYCGDKTMSFPPMLAANILEKGIEEPAVVDEIYVQVLKHLRDNPNQESEYSAWQLMCMCVGTFPPSRDFESYLLNFLLASRTKSGQPGNYARYALRRLEGTLQSGPSAYIPAPEDIRAYKDRPPILATIELVDGSIVTDELPITPDINVGKVVEICSTFLDITDPRRRSLGIFVVDVDQDTSHEQGFNPLAATEDASELIVPRKTPRPLSSESFLGDVVTVKVRARQEFKFVFKRKIFLDNGTNTSDEAWANLMYMQAVDEIVAGNVPIDEGDDGQVGDTARVVDTVARMFAVDYAGAILAGEYSEGGDASDLAGAVRSAIAEEGIEFYVPEKLRDSDFDWAESVAARLLEDDSESGEAFIELEPEEHVEVVQSRVVDHPMFGACFFDVRKKAFPPSLDAAFQEHMTIAINARGLHFLSTKTRETLQSFGYASVYRWGGSSTQFTIFLFNDDEDNVDEVTMYTSQAPDMASLILDYINAIMASSED</sequence>
<feature type="domain" description="FERM" evidence="8">
    <location>
        <begin position="1744"/>
        <end position="2103"/>
    </location>
</feature>
<dbReference type="Gene3D" id="1.10.10.820">
    <property type="match status" value="1"/>
</dbReference>
<evidence type="ECO:0000256" key="2">
    <source>
        <dbReference type="ARBA" id="ARBA00022840"/>
    </source>
</evidence>
<dbReference type="GO" id="GO:0016020">
    <property type="term" value="C:membrane"/>
    <property type="evidence" value="ECO:0007669"/>
    <property type="project" value="TreeGrafter"/>
</dbReference>